<keyword evidence="4" id="KW-0677">Repeat</keyword>
<keyword evidence="3" id="KW-0479">Metal-binding</keyword>
<feature type="domain" description="Rieske" evidence="10">
    <location>
        <begin position="37"/>
        <end position="136"/>
    </location>
</feature>
<evidence type="ECO:0000256" key="3">
    <source>
        <dbReference type="ARBA" id="ARBA00022723"/>
    </source>
</evidence>
<evidence type="ECO:0000256" key="5">
    <source>
        <dbReference type="ARBA" id="ARBA00022990"/>
    </source>
</evidence>
<dbReference type="GeneTree" id="ENSGT00390000018225"/>
<dbReference type="PANTHER" id="PTHR21496:SF18">
    <property type="entry name" value="RIESKE DOMAIN-CONTAINING PROTEIN"/>
    <property type="match status" value="1"/>
</dbReference>
<name>A0A4W5MRV2_9TELE</name>
<evidence type="ECO:0000313" key="11">
    <source>
        <dbReference type="Ensembl" id="ENSHHUP00000041781.1"/>
    </source>
</evidence>
<dbReference type="GO" id="GO:0051537">
    <property type="term" value="F:2 iron, 2 sulfur cluster binding"/>
    <property type="evidence" value="ECO:0007669"/>
    <property type="project" value="UniProtKB-KW"/>
</dbReference>
<evidence type="ECO:0000256" key="8">
    <source>
        <dbReference type="ARBA" id="ARBA00071952"/>
    </source>
</evidence>
<keyword evidence="7" id="KW-0411">Iron-sulfur</keyword>
<reference evidence="11" key="2">
    <citation type="submission" date="2025-08" db="UniProtKB">
        <authorList>
            <consortium name="Ensembl"/>
        </authorList>
    </citation>
    <scope>IDENTIFICATION</scope>
</reference>
<reference evidence="11" key="3">
    <citation type="submission" date="2025-09" db="UniProtKB">
        <authorList>
            <consortium name="Ensembl"/>
        </authorList>
    </citation>
    <scope>IDENTIFICATION</scope>
</reference>
<sequence>MPIRLVSVPWVYSSRSVWSIIISMEDRGEREEPAAGLHFVGMKEDLIKAKRSFRTLEGRDILVLYHQEMFYALDFHCYHAGGPLQNGDIEEFDGKLCIVCPKHKYKISLAEGEGIYRATNSYAPVPTTRWYSKGIKQRVHTVTETNGAVYVTLSHVSRFIESDYFQGEKGKVERERMEAEDSSKKSNTTS</sequence>
<dbReference type="SUPFAM" id="SSF50022">
    <property type="entry name" value="ISP domain"/>
    <property type="match status" value="1"/>
</dbReference>
<protein>
    <recommendedName>
        <fullName evidence="8 10">Rieske domain-containing protein</fullName>
    </recommendedName>
</protein>
<dbReference type="PANTHER" id="PTHR21496">
    <property type="entry name" value="FERREDOXIN-RELATED"/>
    <property type="match status" value="1"/>
</dbReference>
<reference evidence="12" key="1">
    <citation type="submission" date="2018-06" db="EMBL/GenBank/DDBJ databases">
        <title>Genome assembly of Danube salmon.</title>
        <authorList>
            <person name="Macqueen D.J."/>
            <person name="Gundappa M.K."/>
        </authorList>
    </citation>
    <scope>NUCLEOTIDE SEQUENCE [LARGE SCALE GENOMIC DNA]</scope>
</reference>
<dbReference type="FunFam" id="2.102.10.10:FF:000009">
    <property type="entry name" value="Rieske Fe-S domain containing"/>
    <property type="match status" value="1"/>
</dbReference>
<keyword evidence="6" id="KW-0408">Iron</keyword>
<dbReference type="GO" id="GO:0046872">
    <property type="term" value="F:metal ion binding"/>
    <property type="evidence" value="ECO:0007669"/>
    <property type="project" value="UniProtKB-KW"/>
</dbReference>
<evidence type="ECO:0000256" key="2">
    <source>
        <dbReference type="ARBA" id="ARBA00022714"/>
    </source>
</evidence>
<dbReference type="AlphaFoldDB" id="A0A4W5MRV2"/>
<evidence type="ECO:0000259" key="10">
    <source>
        <dbReference type="PROSITE" id="PS51296"/>
    </source>
</evidence>
<dbReference type="InterPro" id="IPR017941">
    <property type="entry name" value="Rieske_2Fe-2S"/>
</dbReference>
<dbReference type="Proteomes" id="UP000314982">
    <property type="component" value="Unassembled WGS sequence"/>
</dbReference>
<evidence type="ECO:0000256" key="4">
    <source>
        <dbReference type="ARBA" id="ARBA00022737"/>
    </source>
</evidence>
<proteinExistence type="predicted"/>
<dbReference type="Pfam" id="PF22543">
    <property type="entry name" value="Rieske_4"/>
    <property type="match status" value="1"/>
</dbReference>
<dbReference type="Gene3D" id="2.102.10.10">
    <property type="entry name" value="Rieske [2Fe-2S] iron-sulphur domain"/>
    <property type="match status" value="1"/>
</dbReference>
<dbReference type="CDD" id="cd03467">
    <property type="entry name" value="Rieske"/>
    <property type="match status" value="1"/>
</dbReference>
<dbReference type="Ensembl" id="ENSHHUT00000043378.1">
    <property type="protein sequence ID" value="ENSHHUP00000041781.1"/>
    <property type="gene ID" value="ENSHHUG00000025796.1"/>
</dbReference>
<evidence type="ECO:0000256" key="1">
    <source>
        <dbReference type="ARBA" id="ARBA00022553"/>
    </source>
</evidence>
<feature type="compositionally biased region" description="Basic and acidic residues" evidence="9">
    <location>
        <begin position="168"/>
        <end position="184"/>
    </location>
</feature>
<dbReference type="InterPro" id="IPR036922">
    <property type="entry name" value="Rieske_2Fe-2S_sf"/>
</dbReference>
<keyword evidence="2" id="KW-0001">2Fe-2S</keyword>
<evidence type="ECO:0000256" key="7">
    <source>
        <dbReference type="ARBA" id="ARBA00023014"/>
    </source>
</evidence>
<accession>A0A4W5MRV2</accession>
<feature type="region of interest" description="Disordered" evidence="9">
    <location>
        <begin position="168"/>
        <end position="190"/>
    </location>
</feature>
<keyword evidence="12" id="KW-1185">Reference proteome</keyword>
<evidence type="ECO:0000256" key="9">
    <source>
        <dbReference type="SAM" id="MobiDB-lite"/>
    </source>
</evidence>
<keyword evidence="1" id="KW-0597">Phosphoprotein</keyword>
<organism evidence="11 12">
    <name type="scientific">Hucho hucho</name>
    <name type="common">huchen</name>
    <dbReference type="NCBI Taxonomy" id="62062"/>
    <lineage>
        <taxon>Eukaryota</taxon>
        <taxon>Metazoa</taxon>
        <taxon>Chordata</taxon>
        <taxon>Craniata</taxon>
        <taxon>Vertebrata</taxon>
        <taxon>Euteleostomi</taxon>
        <taxon>Actinopterygii</taxon>
        <taxon>Neopterygii</taxon>
        <taxon>Teleostei</taxon>
        <taxon>Protacanthopterygii</taxon>
        <taxon>Salmoniformes</taxon>
        <taxon>Salmonidae</taxon>
        <taxon>Salmoninae</taxon>
        <taxon>Hucho</taxon>
    </lineage>
</organism>
<dbReference type="PROSITE" id="PS51296">
    <property type="entry name" value="RIESKE"/>
    <property type="match status" value="1"/>
</dbReference>
<evidence type="ECO:0000313" key="12">
    <source>
        <dbReference type="Proteomes" id="UP000314982"/>
    </source>
</evidence>
<evidence type="ECO:0000256" key="6">
    <source>
        <dbReference type="ARBA" id="ARBA00023004"/>
    </source>
</evidence>
<keyword evidence="5" id="KW-0007">Acetylation</keyword>
<dbReference type="InterPro" id="IPR054716">
    <property type="entry name" value="Sol_Rieske_ferrdox_dom"/>
</dbReference>